<sequence length="404" mass="41638">MRARHLCALALSVALIPLAAPGVAGATGYSDAFFRPAPTGEPGDVLNARKEALPHFPGSEVDQLVFRSTDSHGEPTTGAATLIRPPGMGPDAPIFTYDHFINSLAADCQPSAAFRNANPEAQLVGASMSITNLALARGWAVLLPDHEGPDAAYGANLQGGRITLDAIRAATDAKYRTGHSPAAVVGYSGGSGPAYFAASEQPHYAPDVNLVGAAMGGLPADYRAMIEFGMRGPGPHPGAAVATIAAVGLSREYPEIELDGKLNDGGRAFARSIEGACTQSLLGAGGQIGNLKQVSDLPKDVLLDDPAVREVMARESPVNAPDPQVPLHFWQSPNDGLMPYEPVRRVAGQACAAGTPTEFSEAARADHLTNAVAGIPAVLDWAGGRFAGQPAPSNCGASTNPWGS</sequence>
<evidence type="ECO:0000313" key="2">
    <source>
        <dbReference type="EMBL" id="ANI94015.1"/>
    </source>
</evidence>
<keyword evidence="3" id="KW-1185">Reference proteome</keyword>
<feature type="chain" id="PRO_5008008793" evidence="1">
    <location>
        <begin position="27"/>
        <end position="404"/>
    </location>
</feature>
<dbReference type="Gene3D" id="3.40.50.1820">
    <property type="entry name" value="alpha/beta hydrolase"/>
    <property type="match status" value="1"/>
</dbReference>
<accession>A0A173LP01</accession>
<dbReference type="PANTHER" id="PTHR34853">
    <property type="match status" value="1"/>
</dbReference>
<evidence type="ECO:0000313" key="3">
    <source>
        <dbReference type="Proteomes" id="UP000186104"/>
    </source>
</evidence>
<dbReference type="GO" id="GO:0016042">
    <property type="term" value="P:lipid catabolic process"/>
    <property type="evidence" value="ECO:0007669"/>
    <property type="project" value="InterPro"/>
</dbReference>
<dbReference type="GO" id="GO:0004806">
    <property type="term" value="F:triacylglycerol lipase activity"/>
    <property type="evidence" value="ECO:0007669"/>
    <property type="project" value="InterPro"/>
</dbReference>
<evidence type="ECO:0000256" key="1">
    <source>
        <dbReference type="SAM" id="SignalP"/>
    </source>
</evidence>
<keyword evidence="1" id="KW-0732">Signal</keyword>
<dbReference type="PIRSF" id="PIRSF029171">
    <property type="entry name" value="Esterase_LipA"/>
    <property type="match status" value="1"/>
</dbReference>
<dbReference type="AlphaFoldDB" id="A0A173LP01"/>
<dbReference type="Gene3D" id="1.10.260.130">
    <property type="match status" value="1"/>
</dbReference>
<organism evidence="2 3">
    <name type="scientific">Dietzia timorensis</name>
    <dbReference type="NCBI Taxonomy" id="499555"/>
    <lineage>
        <taxon>Bacteria</taxon>
        <taxon>Bacillati</taxon>
        <taxon>Actinomycetota</taxon>
        <taxon>Actinomycetes</taxon>
        <taxon>Mycobacteriales</taxon>
        <taxon>Dietziaceae</taxon>
        <taxon>Dietzia</taxon>
    </lineage>
</organism>
<dbReference type="InterPro" id="IPR029058">
    <property type="entry name" value="AB_hydrolase_fold"/>
</dbReference>
<dbReference type="EMBL" id="CP015961">
    <property type="protein sequence ID" value="ANI94015.1"/>
    <property type="molecule type" value="Genomic_DNA"/>
</dbReference>
<feature type="signal peptide" evidence="1">
    <location>
        <begin position="1"/>
        <end position="26"/>
    </location>
</feature>
<dbReference type="RefSeq" id="WP_067475563.1">
    <property type="nucleotide sequence ID" value="NZ_CP015961.1"/>
</dbReference>
<dbReference type="Proteomes" id="UP000186104">
    <property type="component" value="Chromosome"/>
</dbReference>
<proteinExistence type="predicted"/>
<reference evidence="2 3" key="1">
    <citation type="submission" date="2016-06" db="EMBL/GenBank/DDBJ databases">
        <title>Complete genome sequence of a saline-alkali tolerant type strain Dietzia timorensis ID05-A0528T.</title>
        <authorList>
            <person name="Wu X."/>
        </authorList>
    </citation>
    <scope>NUCLEOTIDE SEQUENCE [LARGE SCALE GENOMIC DNA]</scope>
    <source>
        <strain evidence="2 3">ID05-A0528</strain>
    </source>
</reference>
<name>A0A173LP01_9ACTN</name>
<protein>
    <submittedName>
        <fullName evidence="2">Lipase 6</fullName>
    </submittedName>
</protein>
<dbReference type="Pfam" id="PF03583">
    <property type="entry name" value="LIP"/>
    <property type="match status" value="1"/>
</dbReference>
<dbReference type="SUPFAM" id="SSF53474">
    <property type="entry name" value="alpha/beta-Hydrolases"/>
    <property type="match status" value="1"/>
</dbReference>
<dbReference type="PANTHER" id="PTHR34853:SF1">
    <property type="entry name" value="LIPASE 5"/>
    <property type="match status" value="1"/>
</dbReference>
<dbReference type="KEGG" id="dtm:BJL86_3256"/>
<dbReference type="InterPro" id="IPR005152">
    <property type="entry name" value="Lipase_secreted"/>
</dbReference>
<dbReference type="STRING" id="499555.BJL86_3256"/>
<gene>
    <name evidence="2" type="ORF">BJL86_3256</name>
</gene>